<dbReference type="AlphaFoldDB" id="A0A1P8MYQ1"/>
<dbReference type="GO" id="GO:0045892">
    <property type="term" value="P:negative regulation of DNA-templated transcription"/>
    <property type="evidence" value="ECO:0007669"/>
    <property type="project" value="UniProtKB-ARBA"/>
</dbReference>
<organism evidence="2 3">
    <name type="scientific">Tateyamaria omphalii</name>
    <dbReference type="NCBI Taxonomy" id="299262"/>
    <lineage>
        <taxon>Bacteria</taxon>
        <taxon>Pseudomonadati</taxon>
        <taxon>Pseudomonadota</taxon>
        <taxon>Alphaproteobacteria</taxon>
        <taxon>Rhodobacterales</taxon>
        <taxon>Roseobacteraceae</taxon>
        <taxon>Tateyamaria</taxon>
    </lineage>
</organism>
<sequence length="90" mass="10078">MSHLSRDNSKLISRLRRIKGQVEGVERALEADADCAEVLRQIASIRGAMTGLTNEVFEEHLRSHVVDAADDTAREQGAEEMIQILKSYLK</sequence>
<protein>
    <submittedName>
        <fullName evidence="2">Transcriptional regulator</fullName>
    </submittedName>
</protein>
<reference evidence="2 3" key="1">
    <citation type="submission" date="2017-01" db="EMBL/GenBank/DDBJ databases">
        <title>Complete genome of Tateyamaria omphalii DOK1-4 isolated from seawater in Dokdo.</title>
        <authorList>
            <person name="Kim J.H."/>
            <person name="Chi W.-J."/>
        </authorList>
    </citation>
    <scope>NUCLEOTIDE SEQUENCE [LARGE SCALE GENOMIC DNA]</scope>
    <source>
        <strain evidence="2 3">DOK1-4</strain>
    </source>
</reference>
<dbReference type="GO" id="GO:0003677">
    <property type="term" value="F:DNA binding"/>
    <property type="evidence" value="ECO:0007669"/>
    <property type="project" value="InterPro"/>
</dbReference>
<dbReference type="KEGG" id="tom:BWR18_17145"/>
<dbReference type="EMBL" id="CP019312">
    <property type="protein sequence ID" value="APX13217.1"/>
    <property type="molecule type" value="Genomic_DNA"/>
</dbReference>
<evidence type="ECO:0000256" key="1">
    <source>
        <dbReference type="ARBA" id="ARBA00005260"/>
    </source>
</evidence>
<dbReference type="CDD" id="cd10153">
    <property type="entry name" value="RcnR-FrmR-like_DUF156"/>
    <property type="match status" value="1"/>
</dbReference>
<comment type="similarity">
    <text evidence="1">Belongs to the FrmR/RcnR family.</text>
</comment>
<gene>
    <name evidence="2" type="ORF">BWR18_17145</name>
</gene>
<dbReference type="STRING" id="299262.BWR18_17145"/>
<dbReference type="InterPro" id="IPR038390">
    <property type="entry name" value="Metal_Tscrpt_repr_sf"/>
</dbReference>
<accession>A0A1P8MYQ1</accession>
<dbReference type="PANTHER" id="PTHR33677">
    <property type="entry name" value="TRANSCRIPTIONAL REPRESSOR FRMR-RELATED"/>
    <property type="match status" value="1"/>
</dbReference>
<evidence type="ECO:0000313" key="2">
    <source>
        <dbReference type="EMBL" id="APX13217.1"/>
    </source>
</evidence>
<evidence type="ECO:0000313" key="3">
    <source>
        <dbReference type="Proteomes" id="UP000186336"/>
    </source>
</evidence>
<dbReference type="Pfam" id="PF02583">
    <property type="entry name" value="Trns_repr_metal"/>
    <property type="match status" value="1"/>
</dbReference>
<name>A0A1P8MYQ1_9RHOB</name>
<dbReference type="GO" id="GO:0046872">
    <property type="term" value="F:metal ion binding"/>
    <property type="evidence" value="ECO:0007669"/>
    <property type="project" value="InterPro"/>
</dbReference>
<proteinExistence type="inferred from homology"/>
<dbReference type="Gene3D" id="1.20.58.1000">
    <property type="entry name" value="Metal-sensitive repressor, helix protomer"/>
    <property type="match status" value="1"/>
</dbReference>
<dbReference type="Proteomes" id="UP000186336">
    <property type="component" value="Chromosome"/>
</dbReference>
<dbReference type="RefSeq" id="WP_076629651.1">
    <property type="nucleotide sequence ID" value="NZ_CP019312.1"/>
</dbReference>
<dbReference type="InterPro" id="IPR003735">
    <property type="entry name" value="Metal_Tscrpt_repr"/>
</dbReference>
<keyword evidence="3" id="KW-1185">Reference proteome</keyword>
<dbReference type="PANTHER" id="PTHR33677:SF5">
    <property type="entry name" value="TRANSCRIPTIONAL REPRESSOR FRMR"/>
    <property type="match status" value="1"/>
</dbReference>
<dbReference type="OrthoDB" id="9806052at2"/>